<dbReference type="EMBL" id="CAJNRF010004516">
    <property type="protein sequence ID" value="CAF2060763.1"/>
    <property type="molecule type" value="Genomic_DNA"/>
</dbReference>
<gene>
    <name evidence="1" type="ORF">WKI299_LOCUS12084</name>
</gene>
<reference evidence="1" key="1">
    <citation type="submission" date="2021-02" db="EMBL/GenBank/DDBJ databases">
        <authorList>
            <person name="Nowell W R."/>
        </authorList>
    </citation>
    <scope>NUCLEOTIDE SEQUENCE</scope>
</reference>
<dbReference type="InterPro" id="IPR016477">
    <property type="entry name" value="Fructo-/Ketosamine-3-kinase"/>
</dbReference>
<comment type="caution">
    <text evidence="1">The sequence shown here is derived from an EMBL/GenBank/DDBJ whole genome shotgun (WGS) entry which is preliminary data.</text>
</comment>
<dbReference type="AlphaFoldDB" id="A0A816QGA5"/>
<proteinExistence type="predicted"/>
<accession>A0A816QGA5</accession>
<sequence length="112" mass="12735">MRKHAQQMFDTEIIGSHALREVCTPLIRIPQPIGTGNMSAIGNDNQGVWFLAEYVTVARSKKRKTSEQHRRFTQAIVKIHQTSAEKHRLSPHGGLFGFHVNNFYVHAEQNDA</sequence>
<evidence type="ECO:0000313" key="1">
    <source>
        <dbReference type="EMBL" id="CAF2060763.1"/>
    </source>
</evidence>
<name>A0A816QGA5_9BILA</name>
<dbReference type="Proteomes" id="UP000663856">
    <property type="component" value="Unassembled WGS sequence"/>
</dbReference>
<dbReference type="Pfam" id="PF03881">
    <property type="entry name" value="Fructosamin_kin"/>
    <property type="match status" value="1"/>
</dbReference>
<protein>
    <submittedName>
        <fullName evidence="1">Uncharacterized protein</fullName>
    </submittedName>
</protein>
<evidence type="ECO:0000313" key="2">
    <source>
        <dbReference type="Proteomes" id="UP000663856"/>
    </source>
</evidence>
<organism evidence="1 2">
    <name type="scientific">Rotaria magnacalcarata</name>
    <dbReference type="NCBI Taxonomy" id="392030"/>
    <lineage>
        <taxon>Eukaryota</taxon>
        <taxon>Metazoa</taxon>
        <taxon>Spiralia</taxon>
        <taxon>Gnathifera</taxon>
        <taxon>Rotifera</taxon>
        <taxon>Eurotatoria</taxon>
        <taxon>Bdelloidea</taxon>
        <taxon>Philodinida</taxon>
        <taxon>Philodinidae</taxon>
        <taxon>Rotaria</taxon>
    </lineage>
</organism>